<reference evidence="3" key="1">
    <citation type="submission" date="2016-06" db="EMBL/GenBank/DDBJ databases">
        <authorList>
            <person name="Varghese N."/>
        </authorList>
    </citation>
    <scope>NUCLEOTIDE SEQUENCE [LARGE SCALE GENOMIC DNA]</scope>
    <source>
        <strain evidence="3">DSM 46123</strain>
    </source>
</reference>
<feature type="region of interest" description="Disordered" evidence="1">
    <location>
        <begin position="1"/>
        <end position="23"/>
    </location>
</feature>
<evidence type="ECO:0000313" key="3">
    <source>
        <dbReference type="Proteomes" id="UP000198906"/>
    </source>
</evidence>
<keyword evidence="3" id="KW-1185">Reference proteome</keyword>
<dbReference type="AlphaFoldDB" id="A0A1C6RKW8"/>
<sequence length="292" mass="32189">MPDPNEHDTSPRSDEEPTNWPDLGRRFQGIQARLIHGDREPVLSGDDFYGEALRRLLTRSDSGWMTRADHDRLIRAHHVFNGSATEEARRQAREARARYAVSGRAMRAELAAWLREVASNERIVPSRYRRDGVLLAADWIDPATPAWPYTLAERDRESPPPPPGDHQWSQVLEALRAAGEQDGKQAAAWWEQYTIGGSSRGDAITVARTVLAGIDACDPAVLDFLPAFDLAGYDADRYRIQAPPDAPEWDDLSDADQAAAIDAARDGFTTAVEDGVAARCAALLDGDTHPTA</sequence>
<protein>
    <submittedName>
        <fullName evidence="2">Uncharacterized protein</fullName>
    </submittedName>
</protein>
<dbReference type="Proteomes" id="UP000198906">
    <property type="component" value="Unassembled WGS sequence"/>
</dbReference>
<organism evidence="2 3">
    <name type="scientific">Micromonospora inyonensis</name>
    <dbReference type="NCBI Taxonomy" id="47866"/>
    <lineage>
        <taxon>Bacteria</taxon>
        <taxon>Bacillati</taxon>
        <taxon>Actinomycetota</taxon>
        <taxon>Actinomycetes</taxon>
        <taxon>Micromonosporales</taxon>
        <taxon>Micromonosporaceae</taxon>
        <taxon>Micromonospora</taxon>
    </lineage>
</organism>
<feature type="compositionally biased region" description="Basic and acidic residues" evidence="1">
    <location>
        <begin position="1"/>
        <end position="15"/>
    </location>
</feature>
<accession>A0A1C6RKW8</accession>
<evidence type="ECO:0000256" key="1">
    <source>
        <dbReference type="SAM" id="MobiDB-lite"/>
    </source>
</evidence>
<evidence type="ECO:0000313" key="2">
    <source>
        <dbReference type="EMBL" id="SCL17748.1"/>
    </source>
</evidence>
<dbReference type="RefSeq" id="WP_091456122.1">
    <property type="nucleotide sequence ID" value="NZ_FMHU01000001.1"/>
</dbReference>
<proteinExistence type="predicted"/>
<dbReference type="EMBL" id="FMHU01000001">
    <property type="protein sequence ID" value="SCL17748.1"/>
    <property type="molecule type" value="Genomic_DNA"/>
</dbReference>
<gene>
    <name evidence="2" type="ORF">GA0074694_2116</name>
</gene>
<name>A0A1C6RKW8_9ACTN</name>